<dbReference type="EMBL" id="PYZR01000281">
    <property type="protein sequence ID" value="PTF60532.1"/>
    <property type="molecule type" value="Genomic_DNA"/>
</dbReference>
<sequence length="80" mass="9197">MLTTIKQSDNNVKYNKQKNRITVQALTTDKPVEMGTTQTVDPNYQTFKPYELDNNVFQALKDNDKLCVMLDNNKESNILA</sequence>
<comment type="caution">
    <text evidence="1">The sequence shown here is derived from an EMBL/GenBank/DDBJ whole genome shotgun (WGS) entry which is preliminary data.</text>
</comment>
<feature type="non-terminal residue" evidence="1">
    <location>
        <position position="80"/>
    </location>
</feature>
<dbReference type="AlphaFoldDB" id="A0A2T4LP71"/>
<dbReference type="Proteomes" id="UP000241208">
    <property type="component" value="Unassembled WGS sequence"/>
</dbReference>
<organism evidence="1 2">
    <name type="scientific">Staphylococcus cohnii</name>
    <dbReference type="NCBI Taxonomy" id="29382"/>
    <lineage>
        <taxon>Bacteria</taxon>
        <taxon>Bacillati</taxon>
        <taxon>Bacillota</taxon>
        <taxon>Bacilli</taxon>
        <taxon>Bacillales</taxon>
        <taxon>Staphylococcaceae</taxon>
        <taxon>Staphylococcus</taxon>
        <taxon>Staphylococcus cohnii species complex</taxon>
    </lineage>
</organism>
<protein>
    <submittedName>
        <fullName evidence="1">Uncharacterized protein</fullName>
    </submittedName>
</protein>
<evidence type="ECO:0000313" key="2">
    <source>
        <dbReference type="Proteomes" id="UP000241208"/>
    </source>
</evidence>
<name>A0A2T4LP71_9STAP</name>
<reference evidence="1 2" key="1">
    <citation type="journal article" date="2016" name="Front. Microbiol.">
        <title>Comprehensive Phylogenetic Analysis of Bovine Non-aureus Staphylococci Species Based on Whole-Genome Sequencing.</title>
        <authorList>
            <person name="Naushad S."/>
            <person name="Barkema H.W."/>
            <person name="Luby C."/>
            <person name="Condas L.A."/>
            <person name="Nobrega D.B."/>
            <person name="Carson D.A."/>
            <person name="De Buck J."/>
        </authorList>
    </citation>
    <scope>NUCLEOTIDE SEQUENCE [LARGE SCALE GENOMIC DNA]</scope>
    <source>
        <strain evidence="1 2">SNUC 3829</strain>
    </source>
</reference>
<gene>
    <name evidence="1" type="ORF">BUY34_13035</name>
</gene>
<evidence type="ECO:0000313" key="1">
    <source>
        <dbReference type="EMBL" id="PTF60532.1"/>
    </source>
</evidence>
<proteinExistence type="predicted"/>
<accession>A0A2T4LP71</accession>